<feature type="region of interest" description="Disordered" evidence="2">
    <location>
        <begin position="623"/>
        <end position="645"/>
    </location>
</feature>
<reference evidence="4" key="1">
    <citation type="submission" date="2020-06" db="EMBL/GenBank/DDBJ databases">
        <title>Draft genomic sequecing of Geomonas sp. Red745.</title>
        <authorList>
            <person name="Itoh H."/>
            <person name="Xu Z.X."/>
            <person name="Ushijima N."/>
            <person name="Masuda Y."/>
            <person name="Shiratori Y."/>
            <person name="Senoo K."/>
        </authorList>
    </citation>
    <scope>NUCLEOTIDE SEQUENCE [LARGE SCALE GENOMIC DNA]</scope>
    <source>
        <strain evidence="4">Red745</strain>
    </source>
</reference>
<evidence type="ECO:0000256" key="2">
    <source>
        <dbReference type="SAM" id="MobiDB-lite"/>
    </source>
</evidence>
<comment type="caution">
    <text evidence="3">The sequence shown here is derived from an EMBL/GenBank/DDBJ whole genome shotgun (WGS) entry which is preliminary data.</text>
</comment>
<feature type="region of interest" description="Disordered" evidence="2">
    <location>
        <begin position="341"/>
        <end position="362"/>
    </location>
</feature>
<feature type="coiled-coil region" evidence="1">
    <location>
        <begin position="378"/>
        <end position="415"/>
    </location>
</feature>
<evidence type="ECO:0000313" key="4">
    <source>
        <dbReference type="Proteomes" id="UP000587586"/>
    </source>
</evidence>
<dbReference type="Proteomes" id="UP000587586">
    <property type="component" value="Unassembled WGS sequence"/>
</dbReference>
<evidence type="ECO:0000313" key="3">
    <source>
        <dbReference type="EMBL" id="GFO70604.1"/>
    </source>
</evidence>
<protein>
    <recommendedName>
        <fullName evidence="5">Bacteriophage tail tape measure C-terminal domain-containing protein</fullName>
    </recommendedName>
</protein>
<sequence length="691" mass="73648">MADAEKKVLFSIDAKLDGLAKTLQDGRSMTKDSVSAMSSSFNELGGGIVKLTSLTGVLTGILAGGVFKGIISETTGWIGEVTKLSRVLGTTAQQSSELNVALRTLGIDSDVVTGAALRLAKSIGKDGGEAIKDLGVSITDSNGQLRSSIEIMGDVNGRLGSMHSALERNIAGQKVYGKGWAEAQQTLRLTAAELIAAKERAEQLHLVVGGDGQLQVKEYKRHMNELKLVSTSLAVQIGNELLPELVRLGAQFGNVAVKGVHPFVLLMHDVEAIVRLSGASLDRFGASLATAMSLTVGGKFTQGGRWWQGIAADLEGRAQSQENSLQTLAYSEVGLDSKGNRVSVLNPGGGGDPGTTTSTEKKNYTVDAPGFMNWRRRQEDEKEELDWLTQRNKELEQAQAELAKIEGEMRLDEVENGLMKSDGYLNAIGRMSDSQQAAFDQTSMRSTWAAANQTSDQNAQKAESRFRLQTEGGNSELQRLDEEREAAIRNWAMMTNSFEEYEKRKATIQELYSQKRKQIESQQNKELGALQGAAFQQGIGLINMFAGKSKVAALASLGLQKGLAIGETWVSTKAAEMRAMAELGPIAGPPAATAINTWGMINMGLIAATGLVEGVMGMGGSGGGSGGGSYNTNPSSNVVTQQSAGQTSQQGTVTINIASVYGNKEVLEKWFEEELAPIISQAGSRGVTLNM</sequence>
<dbReference type="AlphaFoldDB" id="A0A6V8NFL5"/>
<evidence type="ECO:0000256" key="1">
    <source>
        <dbReference type="SAM" id="Coils"/>
    </source>
</evidence>
<gene>
    <name evidence="3" type="ORF">GMLC_41830</name>
</gene>
<feature type="coiled-coil region" evidence="1">
    <location>
        <begin position="498"/>
        <end position="525"/>
    </location>
</feature>
<dbReference type="EMBL" id="BLXZ01000011">
    <property type="protein sequence ID" value="GFO70604.1"/>
    <property type="molecule type" value="Genomic_DNA"/>
</dbReference>
<keyword evidence="4" id="KW-1185">Reference proteome</keyword>
<name>A0A6V8NFL5_9BACT</name>
<evidence type="ECO:0008006" key="5">
    <source>
        <dbReference type="Google" id="ProtNLM"/>
    </source>
</evidence>
<keyword evidence="1" id="KW-0175">Coiled coil</keyword>
<accession>A0A6V8NFL5</accession>
<dbReference type="RefSeq" id="WP_183363223.1">
    <property type="nucleotide sequence ID" value="NZ_BLXZ01000011.1"/>
</dbReference>
<proteinExistence type="predicted"/>
<organism evidence="3 4">
    <name type="scientific">Geomonas limicola</name>
    <dbReference type="NCBI Taxonomy" id="2740186"/>
    <lineage>
        <taxon>Bacteria</taxon>
        <taxon>Pseudomonadati</taxon>
        <taxon>Thermodesulfobacteriota</taxon>
        <taxon>Desulfuromonadia</taxon>
        <taxon>Geobacterales</taxon>
        <taxon>Geobacteraceae</taxon>
        <taxon>Geomonas</taxon>
    </lineage>
</organism>